<dbReference type="InterPro" id="IPR018378">
    <property type="entry name" value="C-type_lectin_CS"/>
</dbReference>
<accession>A0A6G1Q4U5</accession>
<dbReference type="SMART" id="SM00034">
    <property type="entry name" value="CLECT"/>
    <property type="match status" value="2"/>
</dbReference>
<reference evidence="5" key="2">
    <citation type="submission" date="2019-02" db="EMBL/GenBank/DDBJ databases">
        <title>Opniocepnalus argus Var Kimnra genome.</title>
        <authorList>
            <person name="Zhou C."/>
            <person name="Xiao S."/>
        </authorList>
    </citation>
    <scope>NUCLEOTIDE SEQUENCE [LARGE SCALE GENOMIC DNA]</scope>
</reference>
<proteinExistence type="predicted"/>
<dbReference type="Pfam" id="PF00059">
    <property type="entry name" value="Lectin_C"/>
    <property type="match status" value="2"/>
</dbReference>
<keyword evidence="1" id="KW-1015">Disulfide bond</keyword>
<evidence type="ECO:0000313" key="5">
    <source>
        <dbReference type="Proteomes" id="UP000503349"/>
    </source>
</evidence>
<dbReference type="Proteomes" id="UP000503349">
    <property type="component" value="Chromosome 13"/>
</dbReference>
<protein>
    <submittedName>
        <fullName evidence="4">P-selectin CD62 antigen-like family member P Granule membrane protein 140</fullName>
    </submittedName>
</protein>
<dbReference type="GO" id="GO:0030246">
    <property type="term" value="F:carbohydrate binding"/>
    <property type="evidence" value="ECO:0007669"/>
    <property type="project" value="UniProtKB-KW"/>
</dbReference>
<dbReference type="PANTHER" id="PTHR45784">
    <property type="entry name" value="C-TYPE LECTIN DOMAIN FAMILY 20 MEMBER A-RELATED"/>
    <property type="match status" value="1"/>
</dbReference>
<feature type="domain" description="C-type lectin" evidence="3">
    <location>
        <begin position="52"/>
        <end position="165"/>
    </location>
</feature>
<sequence>MRHSDSVSQLHPVHKGPSTAADSEVSAVMEELSTTGVEWKSWSLSTCLLDKYHYVPDLKTWTEAQSYCRQTYTDLATIGNTKEKNQLIDTVSSAGYNSQVWIGLYNQINWTWSDGYTGSGADFRNWETSDNEPDFVSADQFCANIGDHGGWWDDNCFTKYPLICYRGAAGSSDFVLVSIQMDWFSGRNYCRQNFKDLATVTSNQQNIKIQNLVPSGKWAWIGVSRDHHFNWSDQSISSFSNLDGGEHRIYFLNVVCGVADLQRSGKWKFLPCDTRKPFVCYATPGQTRGEGGTLHVNTVTVQQIYG</sequence>
<dbReference type="PANTHER" id="PTHR45784:SF3">
    <property type="entry name" value="C-TYPE LECTIN DOMAIN FAMILY 4 MEMBER K-LIKE-RELATED"/>
    <property type="match status" value="1"/>
</dbReference>
<dbReference type="InterPro" id="IPR001304">
    <property type="entry name" value="C-type_lectin-like"/>
</dbReference>
<feature type="region of interest" description="Disordered" evidence="2">
    <location>
        <begin position="1"/>
        <end position="22"/>
    </location>
</feature>
<dbReference type="SUPFAM" id="SSF56436">
    <property type="entry name" value="C-type lectin-like"/>
    <property type="match status" value="2"/>
</dbReference>
<dbReference type="PROSITE" id="PS50041">
    <property type="entry name" value="C_TYPE_LECTIN_2"/>
    <property type="match status" value="2"/>
</dbReference>
<gene>
    <name evidence="4" type="ORF">EXN66_Car013207</name>
</gene>
<feature type="domain" description="C-type lectin" evidence="3">
    <location>
        <begin position="160"/>
        <end position="281"/>
    </location>
</feature>
<dbReference type="AlphaFoldDB" id="A0A6G1Q4U5"/>
<evidence type="ECO:0000313" key="4">
    <source>
        <dbReference type="EMBL" id="KAF3697527.1"/>
    </source>
</evidence>
<dbReference type="InterPro" id="IPR016186">
    <property type="entry name" value="C-type_lectin-like/link_sf"/>
</dbReference>
<keyword evidence="4" id="KW-0430">Lectin</keyword>
<name>A0A6G1Q4U5_CHAAH</name>
<dbReference type="InterPro" id="IPR016187">
    <property type="entry name" value="CTDL_fold"/>
</dbReference>
<organism evidence="4 5">
    <name type="scientific">Channa argus</name>
    <name type="common">Northern snakehead</name>
    <name type="synonym">Ophicephalus argus</name>
    <dbReference type="NCBI Taxonomy" id="215402"/>
    <lineage>
        <taxon>Eukaryota</taxon>
        <taxon>Metazoa</taxon>
        <taxon>Chordata</taxon>
        <taxon>Craniata</taxon>
        <taxon>Vertebrata</taxon>
        <taxon>Euteleostomi</taxon>
        <taxon>Actinopterygii</taxon>
        <taxon>Neopterygii</taxon>
        <taxon>Teleostei</taxon>
        <taxon>Neoteleostei</taxon>
        <taxon>Acanthomorphata</taxon>
        <taxon>Anabantaria</taxon>
        <taxon>Anabantiformes</taxon>
        <taxon>Channoidei</taxon>
        <taxon>Channidae</taxon>
        <taxon>Channa</taxon>
    </lineage>
</organism>
<evidence type="ECO:0000256" key="2">
    <source>
        <dbReference type="SAM" id="MobiDB-lite"/>
    </source>
</evidence>
<evidence type="ECO:0000259" key="3">
    <source>
        <dbReference type="PROSITE" id="PS50041"/>
    </source>
</evidence>
<reference evidence="4 5" key="1">
    <citation type="submission" date="2019-02" db="EMBL/GenBank/DDBJ databases">
        <title>Opniocepnalus argus genome.</title>
        <authorList>
            <person name="Zhou C."/>
            <person name="Xiao S."/>
        </authorList>
    </citation>
    <scope>NUCLEOTIDE SEQUENCE [LARGE SCALE GENOMIC DNA]</scope>
    <source>
        <strain evidence="4">OARG1902GOOAL</strain>
        <tissue evidence="4">Muscle</tissue>
    </source>
</reference>
<dbReference type="PROSITE" id="PS00615">
    <property type="entry name" value="C_TYPE_LECTIN_1"/>
    <property type="match status" value="1"/>
</dbReference>
<dbReference type="Gene3D" id="3.10.100.10">
    <property type="entry name" value="Mannose-Binding Protein A, subunit A"/>
    <property type="match status" value="2"/>
</dbReference>
<keyword evidence="5" id="KW-1185">Reference proteome</keyword>
<evidence type="ECO:0000256" key="1">
    <source>
        <dbReference type="ARBA" id="ARBA00023157"/>
    </source>
</evidence>
<dbReference type="EMBL" id="CM015724">
    <property type="protein sequence ID" value="KAF3697527.1"/>
    <property type="molecule type" value="Genomic_DNA"/>
</dbReference>